<evidence type="ECO:0000256" key="4">
    <source>
        <dbReference type="ARBA" id="ARBA00013346"/>
    </source>
</evidence>
<dbReference type="Proteomes" id="UP001597542">
    <property type="component" value="Unassembled WGS sequence"/>
</dbReference>
<keyword evidence="5" id="KW-0963">Cytoplasm</keyword>
<evidence type="ECO:0000256" key="10">
    <source>
        <dbReference type="ARBA" id="ARBA00031323"/>
    </source>
</evidence>
<comment type="subcellular location">
    <subcellularLocation>
        <location evidence="1">Cytoplasm</location>
    </subcellularLocation>
</comment>
<dbReference type="EMBL" id="JBHUKQ010000003">
    <property type="protein sequence ID" value="MFD2479300.1"/>
    <property type="molecule type" value="Genomic_DNA"/>
</dbReference>
<feature type="region of interest" description="Disordered" evidence="12">
    <location>
        <begin position="80"/>
        <end position="103"/>
    </location>
</feature>
<keyword evidence="14" id="KW-1185">Reference proteome</keyword>
<keyword evidence="7" id="KW-0808">Transferase</keyword>
<dbReference type="Gene3D" id="3.40.50.150">
    <property type="entry name" value="Vaccinia Virus protein VP39"/>
    <property type="match status" value="1"/>
</dbReference>
<sequence>MTDSKEHRVRFVEQLVESGALEDPAWRSVFAQVPRHEFVPYYFEARRDRPGWALVEKPADEWLTGVYSIDHLVTQVGGDDKNVDAARRGDRVEGPPTSSSSAPGLMARMLRALDLNGREQVLEIGTGTGYNAALLCERLGSDRVTTVDVDEGLVDHARDRLSSLGYTPRVVAADGAKGVPDGAPYDRVIATVGLRSVPQAWIEQTRTDGMIVVPLDRLGRGGLLARLIVHSTHSAEGSFLPNYGGFMPVRVNQTSPVQQVLREVGGDEGESRPSPLPVDLVTNSANPFEFFGALTIPGDGWESVGFTPNGGGLPETWLAQNDGSWACHVTTDDGVHLVRQGGPRRLWDEVEKAHAEWTDLGQPERERFGLTVSRGQHVAWLDEPHGPHNWTLDT</sequence>
<evidence type="ECO:0000313" key="14">
    <source>
        <dbReference type="Proteomes" id="UP001597542"/>
    </source>
</evidence>
<evidence type="ECO:0000256" key="5">
    <source>
        <dbReference type="ARBA" id="ARBA00022490"/>
    </source>
</evidence>
<name>A0ABW5HQL6_9PSEU</name>
<proteinExistence type="inferred from homology"/>
<comment type="similarity">
    <text evidence="2">Belongs to the methyltransferase superfamily. L-isoaspartyl/D-aspartyl protein methyltransferase family.</text>
</comment>
<evidence type="ECO:0000256" key="1">
    <source>
        <dbReference type="ARBA" id="ARBA00004496"/>
    </source>
</evidence>
<reference evidence="14" key="1">
    <citation type="journal article" date="2019" name="Int. J. Syst. Evol. Microbiol.">
        <title>The Global Catalogue of Microorganisms (GCM) 10K type strain sequencing project: providing services to taxonomists for standard genome sequencing and annotation.</title>
        <authorList>
            <consortium name="The Broad Institute Genomics Platform"/>
            <consortium name="The Broad Institute Genome Sequencing Center for Infectious Disease"/>
            <person name="Wu L."/>
            <person name="Ma J."/>
        </authorList>
    </citation>
    <scope>NUCLEOTIDE SEQUENCE [LARGE SCALE GENOMIC DNA]</scope>
    <source>
        <strain evidence="14">CGMCC 4.7638</strain>
    </source>
</reference>
<evidence type="ECO:0000256" key="11">
    <source>
        <dbReference type="ARBA" id="ARBA00031350"/>
    </source>
</evidence>
<dbReference type="PANTHER" id="PTHR11579:SF0">
    <property type="entry name" value="PROTEIN-L-ISOASPARTATE(D-ASPARTATE) O-METHYLTRANSFERASE"/>
    <property type="match status" value="1"/>
</dbReference>
<dbReference type="GO" id="GO:0032259">
    <property type="term" value="P:methylation"/>
    <property type="evidence" value="ECO:0007669"/>
    <property type="project" value="UniProtKB-KW"/>
</dbReference>
<protein>
    <recommendedName>
        <fullName evidence="4">Protein-L-isoaspartate O-methyltransferase</fullName>
        <ecNumber evidence="3">2.1.1.77</ecNumber>
    </recommendedName>
    <alternativeName>
        <fullName evidence="11">L-isoaspartyl protein carboxyl methyltransferase</fullName>
    </alternativeName>
    <alternativeName>
        <fullName evidence="9">Protein L-isoaspartyl methyltransferase</fullName>
    </alternativeName>
    <alternativeName>
        <fullName evidence="10">Protein-beta-aspartate methyltransferase</fullName>
    </alternativeName>
</protein>
<accession>A0ABW5HQL6</accession>
<evidence type="ECO:0000256" key="7">
    <source>
        <dbReference type="ARBA" id="ARBA00022679"/>
    </source>
</evidence>
<dbReference type="Pfam" id="PF01135">
    <property type="entry name" value="PCMT"/>
    <property type="match status" value="1"/>
</dbReference>
<dbReference type="InterPro" id="IPR026448">
    <property type="entry name" value="Methyltr_grasp"/>
</dbReference>
<keyword evidence="8" id="KW-0949">S-adenosyl-L-methionine</keyword>
<dbReference type="InterPro" id="IPR029063">
    <property type="entry name" value="SAM-dependent_MTases_sf"/>
</dbReference>
<keyword evidence="6 13" id="KW-0489">Methyltransferase</keyword>
<comment type="caution">
    <text evidence="13">The sequence shown here is derived from an EMBL/GenBank/DDBJ whole genome shotgun (WGS) entry which is preliminary data.</text>
</comment>
<evidence type="ECO:0000256" key="9">
    <source>
        <dbReference type="ARBA" id="ARBA00030757"/>
    </source>
</evidence>
<dbReference type="InterPro" id="IPR000682">
    <property type="entry name" value="PCMT"/>
</dbReference>
<feature type="compositionally biased region" description="Basic and acidic residues" evidence="12">
    <location>
        <begin position="80"/>
        <end position="93"/>
    </location>
</feature>
<dbReference type="GO" id="GO:0008168">
    <property type="term" value="F:methyltransferase activity"/>
    <property type="evidence" value="ECO:0007669"/>
    <property type="project" value="UniProtKB-KW"/>
</dbReference>
<dbReference type="EC" id="2.1.1.77" evidence="3"/>
<evidence type="ECO:0000256" key="12">
    <source>
        <dbReference type="SAM" id="MobiDB-lite"/>
    </source>
</evidence>
<dbReference type="RefSeq" id="WP_344281625.1">
    <property type="nucleotide sequence ID" value="NZ_BAAAHV010000021.1"/>
</dbReference>
<gene>
    <name evidence="13" type="primary">tgmC</name>
    <name evidence="13" type="ORF">ACFSUT_03355</name>
</gene>
<dbReference type="NCBIfam" id="TIGR04188">
    <property type="entry name" value="methyltr_grsp"/>
    <property type="match status" value="1"/>
</dbReference>
<evidence type="ECO:0000256" key="6">
    <source>
        <dbReference type="ARBA" id="ARBA00022603"/>
    </source>
</evidence>
<dbReference type="PANTHER" id="PTHR11579">
    <property type="entry name" value="PROTEIN-L-ISOASPARTATE O-METHYLTRANSFERASE"/>
    <property type="match status" value="1"/>
</dbReference>
<evidence type="ECO:0000256" key="2">
    <source>
        <dbReference type="ARBA" id="ARBA00005369"/>
    </source>
</evidence>
<dbReference type="CDD" id="cd02440">
    <property type="entry name" value="AdoMet_MTases"/>
    <property type="match status" value="1"/>
</dbReference>
<organism evidence="13 14">
    <name type="scientific">Amycolatopsis albidoflavus</name>
    <dbReference type="NCBI Taxonomy" id="102226"/>
    <lineage>
        <taxon>Bacteria</taxon>
        <taxon>Bacillati</taxon>
        <taxon>Actinomycetota</taxon>
        <taxon>Actinomycetes</taxon>
        <taxon>Pseudonocardiales</taxon>
        <taxon>Pseudonocardiaceae</taxon>
        <taxon>Amycolatopsis</taxon>
    </lineage>
</organism>
<dbReference type="SUPFAM" id="SSF53335">
    <property type="entry name" value="S-adenosyl-L-methionine-dependent methyltransferases"/>
    <property type="match status" value="1"/>
</dbReference>
<evidence type="ECO:0000313" key="13">
    <source>
        <dbReference type="EMBL" id="MFD2479300.1"/>
    </source>
</evidence>
<evidence type="ECO:0000256" key="3">
    <source>
        <dbReference type="ARBA" id="ARBA00011890"/>
    </source>
</evidence>
<evidence type="ECO:0000256" key="8">
    <source>
        <dbReference type="ARBA" id="ARBA00022691"/>
    </source>
</evidence>